<dbReference type="SUPFAM" id="SSF103473">
    <property type="entry name" value="MFS general substrate transporter"/>
    <property type="match status" value="1"/>
</dbReference>
<evidence type="ECO:0000256" key="4">
    <source>
        <dbReference type="ARBA" id="ARBA00023136"/>
    </source>
</evidence>
<proteinExistence type="predicted"/>
<dbReference type="PROSITE" id="PS50850">
    <property type="entry name" value="MFS"/>
    <property type="match status" value="1"/>
</dbReference>
<feature type="transmembrane region" description="Helical" evidence="5">
    <location>
        <begin position="258"/>
        <end position="279"/>
    </location>
</feature>
<dbReference type="PANTHER" id="PTHR23508:SF10">
    <property type="entry name" value="CARBOXYLIC ACID TRANSPORTER PROTEIN HOMOLOG"/>
    <property type="match status" value="1"/>
</dbReference>
<feature type="transmembrane region" description="Helical" evidence="5">
    <location>
        <begin position="347"/>
        <end position="371"/>
    </location>
</feature>
<dbReference type="RefSeq" id="WP_061787643.1">
    <property type="nucleotide sequence ID" value="NZ_CAJZDL010000008.1"/>
</dbReference>
<dbReference type="InterPro" id="IPR020846">
    <property type="entry name" value="MFS_dom"/>
</dbReference>
<feature type="transmembrane region" description="Helical" evidence="5">
    <location>
        <begin position="104"/>
        <end position="124"/>
    </location>
</feature>
<keyword evidence="3 5" id="KW-1133">Transmembrane helix</keyword>
<feature type="transmembrane region" description="Helical" evidence="5">
    <location>
        <begin position="47"/>
        <end position="67"/>
    </location>
</feature>
<evidence type="ECO:0000313" key="7">
    <source>
        <dbReference type="EMBL" id="VEH71402.1"/>
    </source>
</evidence>
<dbReference type="PANTHER" id="PTHR23508">
    <property type="entry name" value="CARBOXYLIC ACID TRANSPORTER PROTEIN HOMOLOG"/>
    <property type="match status" value="1"/>
</dbReference>
<evidence type="ECO:0000256" key="5">
    <source>
        <dbReference type="SAM" id="Phobius"/>
    </source>
</evidence>
<sequence length="433" mass="44327">MPKAQKVDWRVVWAAAAAMLVEGYDLGVYGNLLPFLLKDGTLGMDTALAGVAGSAVFIGMLLGGLAAGWLNSRYGQRKVLVCGISVFSAAMLCTASVHDSVLFTGTRLLAGAGLGVVMPVCMAMARSACSSSMSSLCISVVMGGIPAGGIAASLLSWLTASHVGWRPLFVVGALIGPVLIPLLFSVLRRIVDPEREATDREVAQDVSPGSRRGVPLRELLAPAIAGMAATFCFLLSFYGLMTWLTKLMTEIRVPLDGALQLTLVLNTGAVLGSLLTGLLATRFGTLTLTVVSGVIGAVCLVLLPSGVITGAAMMLVVAVLGMVSPSAQNLVNSLVSEAVAAHWRTGVLGFTLGVGRLGAVLAPVIGSYLLVNVPAGEGITSPAGAVFVAFAVASLGGVVAACWLGGLVRRRARPVAWALANRGTGKQSEAAKS</sequence>
<feature type="transmembrane region" description="Helical" evidence="5">
    <location>
        <begin position="311"/>
        <end position="335"/>
    </location>
</feature>
<comment type="subcellular location">
    <subcellularLocation>
        <location evidence="1">Cell membrane</location>
        <topology evidence="1">Multi-pass membrane protein</topology>
    </subcellularLocation>
</comment>
<accession>A0A3S5ESV9</accession>
<keyword evidence="4 5" id="KW-0472">Membrane</keyword>
<feature type="transmembrane region" description="Helical" evidence="5">
    <location>
        <begin position="136"/>
        <end position="158"/>
    </location>
</feature>
<dbReference type="Gene3D" id="1.20.1250.20">
    <property type="entry name" value="MFS general substrate transporter like domains"/>
    <property type="match status" value="1"/>
</dbReference>
<dbReference type="GeneID" id="64408144"/>
<feature type="transmembrane region" description="Helical" evidence="5">
    <location>
        <begin position="164"/>
        <end position="187"/>
    </location>
</feature>
<name>A0A3S5ESV9_9ACTN</name>
<organism evidence="7 8">
    <name type="scientific">Arachnia propionica</name>
    <dbReference type="NCBI Taxonomy" id="1750"/>
    <lineage>
        <taxon>Bacteria</taxon>
        <taxon>Bacillati</taxon>
        <taxon>Actinomycetota</taxon>
        <taxon>Actinomycetes</taxon>
        <taxon>Propionibacteriales</taxon>
        <taxon>Propionibacteriaceae</taxon>
        <taxon>Arachnia</taxon>
    </lineage>
</organism>
<feature type="transmembrane region" description="Helical" evidence="5">
    <location>
        <begin position="383"/>
        <end position="404"/>
    </location>
</feature>
<dbReference type="GO" id="GO:0046943">
    <property type="term" value="F:carboxylic acid transmembrane transporter activity"/>
    <property type="evidence" value="ECO:0007669"/>
    <property type="project" value="TreeGrafter"/>
</dbReference>
<feature type="transmembrane region" description="Helical" evidence="5">
    <location>
        <begin position="219"/>
        <end position="238"/>
    </location>
</feature>
<gene>
    <name evidence="7" type="primary">pcaK</name>
    <name evidence="7" type="ORF">NCTC12967_02722</name>
</gene>
<dbReference type="InterPro" id="IPR011701">
    <property type="entry name" value="MFS"/>
</dbReference>
<feature type="transmembrane region" description="Helical" evidence="5">
    <location>
        <begin position="79"/>
        <end position="98"/>
    </location>
</feature>
<dbReference type="Proteomes" id="UP000273044">
    <property type="component" value="Chromosome"/>
</dbReference>
<dbReference type="GO" id="GO:0005886">
    <property type="term" value="C:plasma membrane"/>
    <property type="evidence" value="ECO:0007669"/>
    <property type="project" value="UniProtKB-SubCell"/>
</dbReference>
<evidence type="ECO:0000256" key="2">
    <source>
        <dbReference type="ARBA" id="ARBA00022692"/>
    </source>
</evidence>
<keyword evidence="2 5" id="KW-0812">Transmembrane</keyword>
<dbReference type="AlphaFoldDB" id="A0A3S5ESV9"/>
<evidence type="ECO:0000259" key="6">
    <source>
        <dbReference type="PROSITE" id="PS50850"/>
    </source>
</evidence>
<evidence type="ECO:0000256" key="3">
    <source>
        <dbReference type="ARBA" id="ARBA00022989"/>
    </source>
</evidence>
<feature type="domain" description="Major facilitator superfamily (MFS) profile" evidence="6">
    <location>
        <begin position="11"/>
        <end position="409"/>
    </location>
</feature>
<evidence type="ECO:0000313" key="8">
    <source>
        <dbReference type="Proteomes" id="UP000273044"/>
    </source>
</evidence>
<protein>
    <submittedName>
        <fullName evidence="7">4-hydroxybenzoate transporter PcaK</fullName>
    </submittedName>
</protein>
<reference evidence="7 8" key="1">
    <citation type="submission" date="2018-12" db="EMBL/GenBank/DDBJ databases">
        <authorList>
            <consortium name="Pathogen Informatics"/>
        </authorList>
    </citation>
    <scope>NUCLEOTIDE SEQUENCE [LARGE SCALE GENOMIC DNA]</scope>
    <source>
        <strain evidence="7 8">NCTC12967</strain>
    </source>
</reference>
<dbReference type="InterPro" id="IPR036259">
    <property type="entry name" value="MFS_trans_sf"/>
</dbReference>
<evidence type="ECO:0000256" key="1">
    <source>
        <dbReference type="ARBA" id="ARBA00004651"/>
    </source>
</evidence>
<dbReference type="EMBL" id="LR134406">
    <property type="protein sequence ID" value="VEH71402.1"/>
    <property type="molecule type" value="Genomic_DNA"/>
</dbReference>
<keyword evidence="8" id="KW-1185">Reference proteome</keyword>
<dbReference type="Pfam" id="PF07690">
    <property type="entry name" value="MFS_1"/>
    <property type="match status" value="1"/>
</dbReference>
<feature type="transmembrane region" description="Helical" evidence="5">
    <location>
        <begin position="286"/>
        <end position="305"/>
    </location>
</feature>